<feature type="transmembrane region" description="Helical" evidence="7">
    <location>
        <begin position="151"/>
        <end position="177"/>
    </location>
</feature>
<dbReference type="Pfam" id="PF01925">
    <property type="entry name" value="TauE"/>
    <property type="match status" value="1"/>
</dbReference>
<keyword evidence="2" id="KW-0813">Transport</keyword>
<organism evidence="8">
    <name type="scientific">hydrothermal vent metagenome</name>
    <dbReference type="NCBI Taxonomy" id="652676"/>
    <lineage>
        <taxon>unclassified sequences</taxon>
        <taxon>metagenomes</taxon>
        <taxon>ecological metagenomes</taxon>
    </lineage>
</organism>
<accession>A0A160VB57</accession>
<proteinExistence type="predicted"/>
<reference evidence="8" key="1">
    <citation type="submission" date="2015-10" db="EMBL/GenBank/DDBJ databases">
        <authorList>
            <person name="Gilbert D.G."/>
        </authorList>
    </citation>
    <scope>NUCLEOTIDE SEQUENCE</scope>
</reference>
<protein>
    <recommendedName>
        <fullName evidence="9">Membrane transporter protein</fullName>
    </recommendedName>
</protein>
<dbReference type="PANTHER" id="PTHR30269:SF37">
    <property type="entry name" value="MEMBRANE TRANSPORTER PROTEIN"/>
    <property type="match status" value="1"/>
</dbReference>
<evidence type="ECO:0000256" key="4">
    <source>
        <dbReference type="ARBA" id="ARBA00022692"/>
    </source>
</evidence>
<dbReference type="InterPro" id="IPR052017">
    <property type="entry name" value="TSUP"/>
</dbReference>
<evidence type="ECO:0008006" key="9">
    <source>
        <dbReference type="Google" id="ProtNLM"/>
    </source>
</evidence>
<name>A0A160VB57_9ZZZZ</name>
<keyword evidence="4 7" id="KW-0812">Transmembrane</keyword>
<keyword evidence="3" id="KW-1003">Cell membrane</keyword>
<evidence type="ECO:0000256" key="6">
    <source>
        <dbReference type="ARBA" id="ARBA00023136"/>
    </source>
</evidence>
<dbReference type="EMBL" id="FAXA01000129">
    <property type="protein sequence ID" value="CUV01770.1"/>
    <property type="molecule type" value="Genomic_DNA"/>
</dbReference>
<feature type="transmembrane region" description="Helical" evidence="7">
    <location>
        <begin position="75"/>
        <end position="92"/>
    </location>
</feature>
<feature type="transmembrane region" description="Helical" evidence="7">
    <location>
        <begin position="222"/>
        <end position="240"/>
    </location>
</feature>
<evidence type="ECO:0000256" key="3">
    <source>
        <dbReference type="ARBA" id="ARBA00022475"/>
    </source>
</evidence>
<keyword evidence="6 7" id="KW-0472">Membrane</keyword>
<dbReference type="PANTHER" id="PTHR30269">
    <property type="entry name" value="TRANSMEMBRANE PROTEIN YFCA"/>
    <property type="match status" value="1"/>
</dbReference>
<evidence type="ECO:0000256" key="2">
    <source>
        <dbReference type="ARBA" id="ARBA00022448"/>
    </source>
</evidence>
<comment type="subcellular location">
    <subcellularLocation>
        <location evidence="1">Cell membrane</location>
        <topology evidence="1">Multi-pass membrane protein</topology>
    </subcellularLocation>
</comment>
<dbReference type="AlphaFoldDB" id="A0A160VB57"/>
<evidence type="ECO:0000313" key="8">
    <source>
        <dbReference type="EMBL" id="CUV01770.1"/>
    </source>
</evidence>
<feature type="transmembrane region" description="Helical" evidence="7">
    <location>
        <begin position="98"/>
        <end position="114"/>
    </location>
</feature>
<sequence>MEEVLKIVAVVVATTVGFTIAGVAGFGGGVVALPVLVWVFGVREAIPILSISQALSTVSRVWLHRDGLNWPVVRLFSLGALPFSIVGSLIFISIDTTVLVRILGVMMLLFVVYTRLPIGREFNMKLWGFVPLGAGTGFGSAFLGIPGPFAAVFYLAYGLTASAYIGTSALGMGMIQVPKLIIFGSSDLITVRVLALGIGLGAIAAVSAVLGRVILRRVPEHIFPRIITAMLLVSGVVFLIRG</sequence>
<feature type="transmembrane region" description="Helical" evidence="7">
    <location>
        <begin position="189"/>
        <end position="210"/>
    </location>
</feature>
<keyword evidence="5 7" id="KW-1133">Transmembrane helix</keyword>
<dbReference type="InterPro" id="IPR002781">
    <property type="entry name" value="TM_pro_TauE-like"/>
</dbReference>
<gene>
    <name evidence="8" type="ORF">MGWOODY_Clf1500</name>
</gene>
<feature type="transmembrane region" description="Helical" evidence="7">
    <location>
        <begin position="7"/>
        <end position="40"/>
    </location>
</feature>
<feature type="transmembrane region" description="Helical" evidence="7">
    <location>
        <begin position="126"/>
        <end position="145"/>
    </location>
</feature>
<evidence type="ECO:0000256" key="1">
    <source>
        <dbReference type="ARBA" id="ARBA00004651"/>
    </source>
</evidence>
<dbReference type="GO" id="GO:0005886">
    <property type="term" value="C:plasma membrane"/>
    <property type="evidence" value="ECO:0007669"/>
    <property type="project" value="UniProtKB-SubCell"/>
</dbReference>
<evidence type="ECO:0000256" key="5">
    <source>
        <dbReference type="ARBA" id="ARBA00022989"/>
    </source>
</evidence>
<evidence type="ECO:0000256" key="7">
    <source>
        <dbReference type="SAM" id="Phobius"/>
    </source>
</evidence>